<evidence type="ECO:0000313" key="2">
    <source>
        <dbReference type="EMBL" id="VVA93265.1"/>
    </source>
</evidence>
<reference evidence="2" key="1">
    <citation type="submission" date="2019-07" db="EMBL/GenBank/DDBJ databases">
        <authorList>
            <person name="Dittberner H."/>
        </authorList>
    </citation>
    <scope>NUCLEOTIDE SEQUENCE [LARGE SCALE GENOMIC DNA]</scope>
</reference>
<gene>
    <name evidence="2" type="ORF">ANE_LOCUS3710</name>
</gene>
<dbReference type="EMBL" id="CABITT030000001">
    <property type="protein sequence ID" value="VVA93265.1"/>
    <property type="molecule type" value="Genomic_DNA"/>
</dbReference>
<sequence length="160" mass="17664">MVEEVVSAVNQTLPNSGGEAVNFTAYSAAVHKVVVMVNAGILALLQLMNQQNSSVLETHKTAFLCFCVFVLFYAVLRVREAMDVRLRPGLSPRLVGHTSHMFGGLASLVLIHMVCATFSLVLLILWFLWLSFVVYDTISEVMIYSKTNKSDDGLPQFPPV</sequence>
<evidence type="ECO:0000256" key="1">
    <source>
        <dbReference type="SAM" id="Phobius"/>
    </source>
</evidence>
<dbReference type="PANTHER" id="PTHR34115:SF13">
    <property type="entry name" value="RPB1A"/>
    <property type="match status" value="1"/>
</dbReference>
<dbReference type="OrthoDB" id="1110782at2759"/>
<evidence type="ECO:0000313" key="3">
    <source>
        <dbReference type="Proteomes" id="UP000489600"/>
    </source>
</evidence>
<feature type="transmembrane region" description="Helical" evidence="1">
    <location>
        <begin position="109"/>
        <end position="135"/>
    </location>
</feature>
<dbReference type="PANTHER" id="PTHR34115">
    <property type="entry name" value="PROTEIN, PUTATIVE-RELATED"/>
    <property type="match status" value="1"/>
</dbReference>
<name>A0A565AXL9_9BRAS</name>
<feature type="transmembrane region" description="Helical" evidence="1">
    <location>
        <begin position="61"/>
        <end position="78"/>
    </location>
</feature>
<keyword evidence="1" id="KW-1133">Transmembrane helix</keyword>
<comment type="caution">
    <text evidence="2">The sequence shown here is derived from an EMBL/GenBank/DDBJ whole genome shotgun (WGS) entry which is preliminary data.</text>
</comment>
<accession>A0A565AXL9</accession>
<organism evidence="2 3">
    <name type="scientific">Arabis nemorensis</name>
    <dbReference type="NCBI Taxonomy" id="586526"/>
    <lineage>
        <taxon>Eukaryota</taxon>
        <taxon>Viridiplantae</taxon>
        <taxon>Streptophyta</taxon>
        <taxon>Embryophyta</taxon>
        <taxon>Tracheophyta</taxon>
        <taxon>Spermatophyta</taxon>
        <taxon>Magnoliopsida</taxon>
        <taxon>eudicotyledons</taxon>
        <taxon>Gunneridae</taxon>
        <taxon>Pentapetalae</taxon>
        <taxon>rosids</taxon>
        <taxon>malvids</taxon>
        <taxon>Brassicales</taxon>
        <taxon>Brassicaceae</taxon>
        <taxon>Arabideae</taxon>
        <taxon>Arabis</taxon>
    </lineage>
</organism>
<dbReference type="Proteomes" id="UP000489600">
    <property type="component" value="Unassembled WGS sequence"/>
</dbReference>
<dbReference type="InterPro" id="IPR053258">
    <property type="entry name" value="Ca-permeable_cation_channel"/>
</dbReference>
<feature type="transmembrane region" description="Helical" evidence="1">
    <location>
        <begin position="29"/>
        <end position="49"/>
    </location>
</feature>
<keyword evidence="1" id="KW-0472">Membrane</keyword>
<keyword evidence="1" id="KW-0812">Transmembrane</keyword>
<proteinExistence type="predicted"/>
<keyword evidence="3" id="KW-1185">Reference proteome</keyword>
<protein>
    <submittedName>
        <fullName evidence="2">Uncharacterized protein</fullName>
    </submittedName>
</protein>
<dbReference type="AlphaFoldDB" id="A0A565AXL9"/>